<dbReference type="Proteomes" id="UP000616114">
    <property type="component" value="Unassembled WGS sequence"/>
</dbReference>
<reference evidence="1" key="1">
    <citation type="journal article" date="2014" name="Int. J. Syst. Evol. Microbiol.">
        <title>Complete genome sequence of Corynebacterium casei LMG S-19264T (=DSM 44701T), isolated from a smear-ripened cheese.</title>
        <authorList>
            <consortium name="US DOE Joint Genome Institute (JGI-PGF)"/>
            <person name="Walter F."/>
            <person name="Albersmeier A."/>
            <person name="Kalinowski J."/>
            <person name="Ruckert C."/>
        </authorList>
    </citation>
    <scope>NUCLEOTIDE SEQUENCE</scope>
    <source>
        <strain evidence="1">CGMCC 1.12785</strain>
    </source>
</reference>
<evidence type="ECO:0000313" key="2">
    <source>
        <dbReference type="Proteomes" id="UP000616114"/>
    </source>
</evidence>
<keyword evidence="2" id="KW-1185">Reference proteome</keyword>
<organism evidence="1 2">
    <name type="scientific">Sediminivirga luteola</name>
    <dbReference type="NCBI Taxonomy" id="1774748"/>
    <lineage>
        <taxon>Bacteria</taxon>
        <taxon>Bacillati</taxon>
        <taxon>Actinomycetota</taxon>
        <taxon>Actinomycetes</taxon>
        <taxon>Micrococcales</taxon>
        <taxon>Brevibacteriaceae</taxon>
        <taxon>Sediminivirga</taxon>
    </lineage>
</organism>
<sequence length="112" mass="11833">MLQRSRDVPLRYGAGIVPAGLEKLYFIGLTAPRGPQIPIYGVQAEVVLRMLALHEAAPSGSAGLAGYLGRLQDADDRIDIVRAVWQEQLADTLRLLDAYSSASSGEGAAAGP</sequence>
<name>A0A8J2XKR0_9MICO</name>
<proteinExistence type="predicted"/>
<gene>
    <name evidence="1" type="ORF">GCM10011333_19330</name>
</gene>
<reference evidence="1" key="2">
    <citation type="submission" date="2020-09" db="EMBL/GenBank/DDBJ databases">
        <authorList>
            <person name="Sun Q."/>
            <person name="Zhou Y."/>
        </authorList>
    </citation>
    <scope>NUCLEOTIDE SEQUENCE</scope>
    <source>
        <strain evidence="1">CGMCC 1.12785</strain>
    </source>
</reference>
<comment type="caution">
    <text evidence="1">The sequence shown here is derived from an EMBL/GenBank/DDBJ whole genome shotgun (WGS) entry which is preliminary data.</text>
</comment>
<evidence type="ECO:0000313" key="1">
    <source>
        <dbReference type="EMBL" id="GGA16362.1"/>
    </source>
</evidence>
<dbReference type="EMBL" id="BMFY01000007">
    <property type="protein sequence ID" value="GGA16362.1"/>
    <property type="molecule type" value="Genomic_DNA"/>
</dbReference>
<dbReference type="AlphaFoldDB" id="A0A8J2XKR0"/>
<protein>
    <submittedName>
        <fullName evidence="1">Uncharacterized protein</fullName>
    </submittedName>
</protein>
<dbReference type="RefSeq" id="WP_229745055.1">
    <property type="nucleotide sequence ID" value="NZ_BMFY01000007.1"/>
</dbReference>
<accession>A0A8J2XKR0</accession>